<keyword evidence="4 7" id="KW-0732">Signal</keyword>
<comment type="caution">
    <text evidence="7">Lacks conserved residue(s) required for the propagation of feature annotation.</text>
</comment>
<dbReference type="Proteomes" id="UP000298390">
    <property type="component" value="Unassembled WGS sequence"/>
</dbReference>
<feature type="signal peptide" evidence="7">
    <location>
        <begin position="1"/>
        <end position="18"/>
    </location>
</feature>
<feature type="transmembrane region" description="Helical" evidence="7">
    <location>
        <begin position="166"/>
        <end position="185"/>
    </location>
</feature>
<keyword evidence="3 7" id="KW-0812">Transmembrane</keyword>
<dbReference type="GO" id="GO:0005789">
    <property type="term" value="C:endoplasmic reticulum membrane"/>
    <property type="evidence" value="ECO:0007669"/>
    <property type="project" value="UniProtKB-SubCell"/>
</dbReference>
<evidence type="ECO:0000256" key="7">
    <source>
        <dbReference type="RuleBase" id="RU365066"/>
    </source>
</evidence>
<evidence type="ECO:0000256" key="2">
    <source>
        <dbReference type="ARBA" id="ARBA00022502"/>
    </source>
</evidence>
<evidence type="ECO:0000256" key="1">
    <source>
        <dbReference type="ARBA" id="ARBA00004127"/>
    </source>
</evidence>
<feature type="transmembrane region" description="Helical" evidence="7">
    <location>
        <begin position="275"/>
        <end position="295"/>
    </location>
</feature>
<dbReference type="AlphaFoldDB" id="A0A4Y9YCF2"/>
<dbReference type="InterPro" id="IPR007217">
    <property type="entry name" value="Per1-like"/>
</dbReference>
<dbReference type="PANTHER" id="PTHR13148:SF0">
    <property type="entry name" value="POST-GPI ATTACHMENT TO PROTEINS FACTOR 3"/>
    <property type="match status" value="1"/>
</dbReference>
<sequence>MRIWYTLLLLCVPSLVLASAGDRAENYRNCVSKCESRVCKDNWNAWADTVPLPMRLTRWTCSDDCKYGCMHAITDHAEQNALPVEQYHGKWPFWRLAGMQEPASVAFSLLNLLAHYRGLRRIQRNIPQNHPMKGYYRRFAFVSMNAWAWSSVFHTRDLPTTEKMDYFSAALAILYALYYTVVRLFHLYKSEAGGYEVRRSSSLPYIVWSCLCSFAYLVHVSYLSLLPRFDYTYNIAFNLTAGMIHNLLWLAYSLPSSVPLLRRFPHRPRSYRPPYASSTALFVMLTIFATSLELFDFPPWGRIIDAHSLWHLSTVPIAIFWYEFLISDALDAGWKMEKS</sequence>
<evidence type="ECO:0000256" key="5">
    <source>
        <dbReference type="ARBA" id="ARBA00022989"/>
    </source>
</evidence>
<organism evidence="8 9">
    <name type="scientific">Rhodofomes roseus</name>
    <dbReference type="NCBI Taxonomy" id="34475"/>
    <lineage>
        <taxon>Eukaryota</taxon>
        <taxon>Fungi</taxon>
        <taxon>Dikarya</taxon>
        <taxon>Basidiomycota</taxon>
        <taxon>Agaricomycotina</taxon>
        <taxon>Agaricomycetes</taxon>
        <taxon>Polyporales</taxon>
        <taxon>Rhodofomes</taxon>
    </lineage>
</organism>
<accession>A0A4Y9YCF2</accession>
<feature type="transmembrane region" description="Helical" evidence="7">
    <location>
        <begin position="307"/>
        <end position="326"/>
    </location>
</feature>
<dbReference type="GO" id="GO:0006506">
    <property type="term" value="P:GPI anchor biosynthetic process"/>
    <property type="evidence" value="ECO:0007669"/>
    <property type="project" value="UniProtKB-KW"/>
</dbReference>
<evidence type="ECO:0000256" key="3">
    <source>
        <dbReference type="ARBA" id="ARBA00022692"/>
    </source>
</evidence>
<protein>
    <recommendedName>
        <fullName evidence="7">Post-GPI attachment to proteins factor 3</fullName>
    </recommendedName>
</protein>
<gene>
    <name evidence="8" type="ORF">EVJ58_g5282</name>
</gene>
<feature type="chain" id="PRO_5021510695" description="Post-GPI attachment to proteins factor 3" evidence="7">
    <location>
        <begin position="19"/>
        <end position="339"/>
    </location>
</feature>
<comment type="caution">
    <text evidence="8">The sequence shown here is derived from an EMBL/GenBank/DDBJ whole genome shotgun (WGS) entry which is preliminary data.</text>
</comment>
<evidence type="ECO:0000313" key="9">
    <source>
        <dbReference type="Proteomes" id="UP000298390"/>
    </source>
</evidence>
<comment type="similarity">
    <text evidence="7">Belongs to the PGAP3 family.</text>
</comment>
<name>A0A4Y9YCF2_9APHY</name>
<keyword evidence="5 7" id="KW-1133">Transmembrane helix</keyword>
<dbReference type="STRING" id="34475.A0A4Y9YCF2"/>
<dbReference type="PANTHER" id="PTHR13148">
    <property type="entry name" value="PER1-RELATED"/>
    <property type="match status" value="1"/>
</dbReference>
<feature type="transmembrane region" description="Helical" evidence="7">
    <location>
        <begin position="205"/>
        <end position="225"/>
    </location>
</feature>
<comment type="subcellular location">
    <subcellularLocation>
        <location evidence="1">Endomembrane system</location>
        <topology evidence="1">Multi-pass membrane protein</topology>
    </subcellularLocation>
    <subcellularLocation>
        <location evidence="7">Endoplasmic reticulum membrane</location>
        <topology evidence="7">Multi-pass membrane protein</topology>
    </subcellularLocation>
</comment>
<evidence type="ECO:0000313" key="8">
    <source>
        <dbReference type="EMBL" id="TFY60236.1"/>
    </source>
</evidence>
<keyword evidence="2 7" id="KW-0337">GPI-anchor biosynthesis</keyword>
<evidence type="ECO:0000256" key="6">
    <source>
        <dbReference type="ARBA" id="ARBA00023136"/>
    </source>
</evidence>
<evidence type="ECO:0000256" key="4">
    <source>
        <dbReference type="ARBA" id="ARBA00022729"/>
    </source>
</evidence>
<feature type="transmembrane region" description="Helical" evidence="7">
    <location>
        <begin position="231"/>
        <end position="254"/>
    </location>
</feature>
<comment type="function">
    <text evidence="7">Involved in the lipid remodeling steps of GPI-anchor maturation.</text>
</comment>
<dbReference type="Pfam" id="PF04080">
    <property type="entry name" value="Per1"/>
    <property type="match status" value="1"/>
</dbReference>
<keyword evidence="6 7" id="KW-0472">Membrane</keyword>
<dbReference type="EMBL" id="SEKV01000264">
    <property type="protein sequence ID" value="TFY60236.1"/>
    <property type="molecule type" value="Genomic_DNA"/>
</dbReference>
<keyword evidence="7" id="KW-0256">Endoplasmic reticulum</keyword>
<reference evidence="8 9" key="1">
    <citation type="submission" date="2019-01" db="EMBL/GenBank/DDBJ databases">
        <title>Genome sequencing of the rare red list fungi Fomitopsis rosea.</title>
        <authorList>
            <person name="Buettner E."/>
            <person name="Kellner H."/>
        </authorList>
    </citation>
    <scope>NUCLEOTIDE SEQUENCE [LARGE SCALE GENOMIC DNA]</scope>
    <source>
        <strain evidence="8 9">DSM 105464</strain>
    </source>
</reference>
<proteinExistence type="inferred from homology"/>
<dbReference type="GO" id="GO:0016788">
    <property type="term" value="F:hydrolase activity, acting on ester bonds"/>
    <property type="evidence" value="ECO:0007669"/>
    <property type="project" value="TreeGrafter"/>
</dbReference>